<evidence type="ECO:0000256" key="8">
    <source>
        <dbReference type="ARBA" id="ARBA00023303"/>
    </source>
</evidence>
<comment type="subcellular location">
    <subcellularLocation>
        <location evidence="1 11">Cell membrane</location>
        <topology evidence="1 11">Multi-pass membrane protein</topology>
    </subcellularLocation>
</comment>
<keyword evidence="4 11" id="KW-0812">Transmembrane</keyword>
<comment type="function">
    <text evidence="11">Fluoride-specific ion channel. Important for reducing fluoride concentration in the cell, thus reducing its toxicity.</text>
</comment>
<keyword evidence="6 11" id="KW-0406">Ion transport</keyword>
<keyword evidence="2 11" id="KW-1003">Cell membrane</keyword>
<keyword evidence="3" id="KW-0997">Cell inner membrane</keyword>
<evidence type="ECO:0000256" key="9">
    <source>
        <dbReference type="ARBA" id="ARBA00035120"/>
    </source>
</evidence>
<organism evidence="12 13">
    <name type="scientific">Lacibacter cauensis</name>
    <dbReference type="NCBI Taxonomy" id="510947"/>
    <lineage>
        <taxon>Bacteria</taxon>
        <taxon>Pseudomonadati</taxon>
        <taxon>Bacteroidota</taxon>
        <taxon>Chitinophagia</taxon>
        <taxon>Chitinophagales</taxon>
        <taxon>Chitinophagaceae</taxon>
        <taxon>Lacibacter</taxon>
    </lineage>
</organism>
<gene>
    <name evidence="11" type="primary">fluC</name>
    <name evidence="11" type="synonym">crcB</name>
    <name evidence="12" type="ORF">IQ13_2141</name>
</gene>
<evidence type="ECO:0000256" key="10">
    <source>
        <dbReference type="ARBA" id="ARBA00035585"/>
    </source>
</evidence>
<dbReference type="OrthoDB" id="9815830at2"/>
<keyword evidence="5 11" id="KW-1133">Transmembrane helix</keyword>
<comment type="similarity">
    <text evidence="9 11">Belongs to the fluoride channel Fluc/FEX (TC 1.A.43) family.</text>
</comment>
<dbReference type="PANTHER" id="PTHR28259:SF1">
    <property type="entry name" value="FLUORIDE EXPORT PROTEIN 1-RELATED"/>
    <property type="match status" value="1"/>
</dbReference>
<dbReference type="GO" id="GO:0140114">
    <property type="term" value="P:cellular detoxification of fluoride"/>
    <property type="evidence" value="ECO:0007669"/>
    <property type="project" value="UniProtKB-UniRule"/>
</dbReference>
<name>A0A562SJW2_9BACT</name>
<accession>A0A562SJW2</accession>
<proteinExistence type="inferred from homology"/>
<sequence>MLKIIISICLGGAMGSLLRYATGVWIARHSHFVFPYATFAVNVVGCFFIGLFYAFSERYHWFTPEWRLFFITGFCGGLTTFSAFAYENIKLLQEGNTLLFVLYSLGSFAAALLAVVAGINSIKLI</sequence>
<feature type="binding site" evidence="11">
    <location>
        <position position="76"/>
    </location>
    <ligand>
        <name>Na(+)</name>
        <dbReference type="ChEBI" id="CHEBI:29101"/>
        <note>structural</note>
    </ligand>
</feature>
<dbReference type="PANTHER" id="PTHR28259">
    <property type="entry name" value="FLUORIDE EXPORT PROTEIN 1-RELATED"/>
    <property type="match status" value="1"/>
</dbReference>
<evidence type="ECO:0000256" key="7">
    <source>
        <dbReference type="ARBA" id="ARBA00023136"/>
    </source>
</evidence>
<keyword evidence="11" id="KW-0479">Metal-binding</keyword>
<comment type="catalytic activity">
    <reaction evidence="10">
        <text>fluoride(in) = fluoride(out)</text>
        <dbReference type="Rhea" id="RHEA:76159"/>
        <dbReference type="ChEBI" id="CHEBI:17051"/>
    </reaction>
    <physiologicalReaction direction="left-to-right" evidence="10">
        <dbReference type="Rhea" id="RHEA:76160"/>
    </physiologicalReaction>
</comment>
<evidence type="ECO:0000256" key="11">
    <source>
        <dbReference type="HAMAP-Rule" id="MF_00454"/>
    </source>
</evidence>
<dbReference type="GO" id="GO:0046872">
    <property type="term" value="F:metal ion binding"/>
    <property type="evidence" value="ECO:0007669"/>
    <property type="project" value="UniProtKB-KW"/>
</dbReference>
<evidence type="ECO:0000256" key="5">
    <source>
        <dbReference type="ARBA" id="ARBA00022989"/>
    </source>
</evidence>
<feature type="transmembrane region" description="Helical" evidence="11">
    <location>
        <begin position="98"/>
        <end position="119"/>
    </location>
</feature>
<dbReference type="GO" id="GO:0005886">
    <property type="term" value="C:plasma membrane"/>
    <property type="evidence" value="ECO:0007669"/>
    <property type="project" value="UniProtKB-SubCell"/>
</dbReference>
<protein>
    <recommendedName>
        <fullName evidence="11">Fluoride-specific ion channel FluC</fullName>
    </recommendedName>
</protein>
<comment type="activity regulation">
    <text evidence="11">Na(+) is not transported, but it plays an essential structural role and its presence is essential for fluoride channel function.</text>
</comment>
<feature type="binding site" evidence="11">
    <location>
        <position position="79"/>
    </location>
    <ligand>
        <name>Na(+)</name>
        <dbReference type="ChEBI" id="CHEBI:29101"/>
        <note>structural</note>
    </ligand>
</feature>
<feature type="transmembrane region" description="Helical" evidence="11">
    <location>
        <begin position="33"/>
        <end position="56"/>
    </location>
</feature>
<evidence type="ECO:0000256" key="1">
    <source>
        <dbReference type="ARBA" id="ARBA00004651"/>
    </source>
</evidence>
<dbReference type="AlphaFoldDB" id="A0A562SJW2"/>
<reference evidence="12 13" key="1">
    <citation type="journal article" date="2015" name="Stand. Genomic Sci.">
        <title>Genomic Encyclopedia of Bacterial and Archaeal Type Strains, Phase III: the genomes of soil and plant-associated and newly described type strains.</title>
        <authorList>
            <person name="Whitman W.B."/>
            <person name="Woyke T."/>
            <person name="Klenk H.P."/>
            <person name="Zhou Y."/>
            <person name="Lilburn T.G."/>
            <person name="Beck B.J."/>
            <person name="De Vos P."/>
            <person name="Vandamme P."/>
            <person name="Eisen J.A."/>
            <person name="Garrity G."/>
            <person name="Hugenholtz P."/>
            <person name="Kyrpides N.C."/>
        </authorList>
    </citation>
    <scope>NUCLEOTIDE SEQUENCE [LARGE SCALE GENOMIC DNA]</scope>
    <source>
        <strain evidence="12 13">CGMCC 1.7271</strain>
    </source>
</reference>
<dbReference type="RefSeq" id="WP_144886334.1">
    <property type="nucleotide sequence ID" value="NZ_VLLE01000004.1"/>
</dbReference>
<keyword evidence="11" id="KW-0915">Sodium</keyword>
<dbReference type="HAMAP" id="MF_00454">
    <property type="entry name" value="FluC"/>
    <property type="match status" value="1"/>
</dbReference>
<evidence type="ECO:0000256" key="2">
    <source>
        <dbReference type="ARBA" id="ARBA00022475"/>
    </source>
</evidence>
<dbReference type="NCBIfam" id="TIGR00494">
    <property type="entry name" value="crcB"/>
    <property type="match status" value="1"/>
</dbReference>
<keyword evidence="8 11" id="KW-0407">Ion channel</keyword>
<dbReference type="Pfam" id="PF02537">
    <property type="entry name" value="CRCB"/>
    <property type="match status" value="1"/>
</dbReference>
<dbReference type="EMBL" id="VLLE01000004">
    <property type="protein sequence ID" value="TWI81126.1"/>
    <property type="molecule type" value="Genomic_DNA"/>
</dbReference>
<dbReference type="GO" id="GO:0062054">
    <property type="term" value="F:fluoride channel activity"/>
    <property type="evidence" value="ECO:0007669"/>
    <property type="project" value="UniProtKB-UniRule"/>
</dbReference>
<keyword evidence="7 11" id="KW-0472">Membrane</keyword>
<evidence type="ECO:0000313" key="12">
    <source>
        <dbReference type="EMBL" id="TWI81126.1"/>
    </source>
</evidence>
<evidence type="ECO:0000313" key="13">
    <source>
        <dbReference type="Proteomes" id="UP000316167"/>
    </source>
</evidence>
<evidence type="ECO:0000256" key="6">
    <source>
        <dbReference type="ARBA" id="ARBA00023065"/>
    </source>
</evidence>
<keyword evidence="11" id="KW-0813">Transport</keyword>
<evidence type="ECO:0000256" key="3">
    <source>
        <dbReference type="ARBA" id="ARBA00022519"/>
    </source>
</evidence>
<dbReference type="Proteomes" id="UP000316167">
    <property type="component" value="Unassembled WGS sequence"/>
</dbReference>
<dbReference type="InterPro" id="IPR003691">
    <property type="entry name" value="FluC"/>
</dbReference>
<comment type="caution">
    <text evidence="12">The sequence shown here is derived from an EMBL/GenBank/DDBJ whole genome shotgun (WGS) entry which is preliminary data.</text>
</comment>
<keyword evidence="13" id="KW-1185">Reference proteome</keyword>
<feature type="transmembrane region" description="Helical" evidence="11">
    <location>
        <begin position="68"/>
        <end position="86"/>
    </location>
</feature>
<evidence type="ECO:0000256" key="4">
    <source>
        <dbReference type="ARBA" id="ARBA00022692"/>
    </source>
</evidence>